<dbReference type="EMBL" id="HBGS01065138">
    <property type="protein sequence ID" value="CAD9501779.1"/>
    <property type="molecule type" value="Transcribed_RNA"/>
</dbReference>
<reference evidence="1" key="1">
    <citation type="submission" date="2021-01" db="EMBL/GenBank/DDBJ databases">
        <authorList>
            <person name="Corre E."/>
            <person name="Pelletier E."/>
            <person name="Niang G."/>
            <person name="Scheremetjew M."/>
            <person name="Finn R."/>
            <person name="Kale V."/>
            <person name="Holt S."/>
            <person name="Cochrane G."/>
            <person name="Meng A."/>
            <person name="Brown T."/>
            <person name="Cohen L."/>
        </authorList>
    </citation>
    <scope>NUCLEOTIDE SEQUENCE</scope>
    <source>
        <strain evidence="1">CCMP1381</strain>
    </source>
</reference>
<proteinExistence type="predicted"/>
<accession>A0A7S2HVM0</accession>
<dbReference type="AlphaFoldDB" id="A0A7S2HVM0"/>
<gene>
    <name evidence="1" type="ORF">DSPE1174_LOCUS34026</name>
</gene>
<sequence>MRRGAIRAGTWDRYYETSFIKQILGDKYKQVMSMIVFRPDDTHDLHQAPPARMDMPNVDRIKGYRYPSPGSQPTAVMPPDANEDLKYDIKYFTRNTRRAGHLDEKSQSTRFSETLALGSELATVDEDQDIGSPGTHYTAGAVKTYDPTALRSAMTATHGETYKAIQSKMPTHNVKFEWAARLAEMNALTIDKGLPPTPGFNFQGISVQEAKVAQW</sequence>
<name>A0A7S2HVM0_9STRA</name>
<protein>
    <submittedName>
        <fullName evidence="1">Uncharacterized protein</fullName>
    </submittedName>
</protein>
<organism evidence="1">
    <name type="scientific">Octactis speculum</name>
    <dbReference type="NCBI Taxonomy" id="3111310"/>
    <lineage>
        <taxon>Eukaryota</taxon>
        <taxon>Sar</taxon>
        <taxon>Stramenopiles</taxon>
        <taxon>Ochrophyta</taxon>
        <taxon>Dictyochophyceae</taxon>
        <taxon>Dictyochales</taxon>
        <taxon>Dictyochaceae</taxon>
        <taxon>Octactis</taxon>
    </lineage>
</organism>
<evidence type="ECO:0000313" key="1">
    <source>
        <dbReference type="EMBL" id="CAD9501779.1"/>
    </source>
</evidence>